<comment type="caution">
    <text evidence="1">The sequence shown here is derived from an EMBL/GenBank/DDBJ whole genome shotgun (WGS) entry which is preliminary data.</text>
</comment>
<dbReference type="InterPro" id="IPR024078">
    <property type="entry name" value="LmbE-like_dom_sf"/>
</dbReference>
<organism evidence="1 2">
    <name type="scientific">Skermanella aerolata</name>
    <dbReference type="NCBI Taxonomy" id="393310"/>
    <lineage>
        <taxon>Bacteria</taxon>
        <taxon>Pseudomonadati</taxon>
        <taxon>Pseudomonadota</taxon>
        <taxon>Alphaproteobacteria</taxon>
        <taxon>Rhodospirillales</taxon>
        <taxon>Azospirillaceae</taxon>
        <taxon>Skermanella</taxon>
    </lineage>
</organism>
<evidence type="ECO:0000313" key="1">
    <source>
        <dbReference type="EMBL" id="GEO37809.1"/>
    </source>
</evidence>
<sequence>MPTDLAPADLENLHRALERLGSVLTVMNTGAHPDDEASGLLAALRFGYGMRVVVACSTRGEGGQNGLGPERGAALAVLRTREMEAAARVLDAGIAWLGMGPGDPVHDFGFSKNAEDTLARWGDDRIVDRLVRAYRRERPDIVITTFLDVPGQHGHHRAMTRAAETAVALAADPTYRTEGLEPWQVARLYVPAWSGASYAYDDEAPPPSASVVVRAPGVDTVTGAAFDQIGEWSRACHRSQGMGVCLDRPETAWPLHCRIGGMPEMTDIRDGLPADLSALVGLEAAQEAVNRCRAAFPDVAAIRSSAIEAAGHVEAALLTCQPELRGQTAHRLERKLRELDAVIAISSGLIIRAWAEPAMLAPGATGKLHIAVNDPTVSVKPVAGTGISTVPDGDGCWNLTVDAQAPVGIPFAEHFDALGGNGLLWIEATAEIAGRKISLAVDLEEPLTIAPKATVLLEPDAAILNLTLPRKAIPLRITASGEALPTLPAGWTAEAGEGRFNLLPPADLSAGVHDIGIAVDGEPAYVETIIGYPHIGETLHAEPALVQVLAVSLALPSNTRIGYVGGGSDRVGLWLAQMGLDVEELDAETLPQADLSRFTTIVVGIFAFGNRPDLAAATGRIHCWIEAGGHLVTLYHRPTDGWDDAATPPLPLKIGKPSLRWRVTDPAAEVTVLIPDHPLLTTPNWIGAADWAGWDKERGLYFAADRDPAYQALLSMSDPGEDPLDGALVSAVVGKGRHTHTGLVIHHQLDRLVPGAFRLLANLIQPAKA</sequence>
<dbReference type="Proteomes" id="UP000321523">
    <property type="component" value="Unassembled WGS sequence"/>
</dbReference>
<dbReference type="InterPro" id="IPR029062">
    <property type="entry name" value="Class_I_gatase-like"/>
</dbReference>
<dbReference type="SUPFAM" id="SSF102588">
    <property type="entry name" value="LmbE-like"/>
    <property type="match status" value="1"/>
</dbReference>
<dbReference type="AlphaFoldDB" id="A0A512DMV5"/>
<keyword evidence="2" id="KW-1185">Reference proteome</keyword>
<dbReference type="PANTHER" id="PTHR12993:SF11">
    <property type="entry name" value="N-ACETYLGLUCOSAMINYL-PHOSPHATIDYLINOSITOL DE-N-ACETYLASE"/>
    <property type="match status" value="1"/>
</dbReference>
<dbReference type="Gene3D" id="3.40.50.10320">
    <property type="entry name" value="LmbE-like"/>
    <property type="match status" value="1"/>
</dbReference>
<dbReference type="InterPro" id="IPR003737">
    <property type="entry name" value="GlcNAc_PI_deacetylase-related"/>
</dbReference>
<gene>
    <name evidence="1" type="ORF">SAE02_19570</name>
</gene>
<dbReference type="EMBL" id="BJYZ01000007">
    <property type="protein sequence ID" value="GEO37809.1"/>
    <property type="molecule type" value="Genomic_DNA"/>
</dbReference>
<reference evidence="1 2" key="1">
    <citation type="submission" date="2019-07" db="EMBL/GenBank/DDBJ databases">
        <title>Whole genome shotgun sequence of Skermanella aerolata NBRC 106429.</title>
        <authorList>
            <person name="Hosoyama A."/>
            <person name="Uohara A."/>
            <person name="Ohji S."/>
            <person name="Ichikawa N."/>
        </authorList>
    </citation>
    <scope>NUCLEOTIDE SEQUENCE [LARGE SCALE GENOMIC DNA]</scope>
    <source>
        <strain evidence="1 2">NBRC 106429</strain>
    </source>
</reference>
<proteinExistence type="predicted"/>
<protein>
    <submittedName>
        <fullName evidence="1">PIG-L domain-containing protein</fullName>
    </submittedName>
</protein>
<evidence type="ECO:0000313" key="2">
    <source>
        <dbReference type="Proteomes" id="UP000321523"/>
    </source>
</evidence>
<dbReference type="PANTHER" id="PTHR12993">
    <property type="entry name" value="N-ACETYLGLUCOSAMINYL-PHOSPHATIDYLINOSITOL DE-N-ACETYLASE-RELATED"/>
    <property type="match status" value="1"/>
</dbReference>
<accession>A0A512DMV5</accession>
<dbReference type="Pfam" id="PF02585">
    <property type="entry name" value="PIG-L"/>
    <property type="match status" value="1"/>
</dbReference>
<dbReference type="GO" id="GO:0016811">
    <property type="term" value="F:hydrolase activity, acting on carbon-nitrogen (but not peptide) bonds, in linear amides"/>
    <property type="evidence" value="ECO:0007669"/>
    <property type="project" value="TreeGrafter"/>
</dbReference>
<name>A0A512DMV5_9PROT</name>
<dbReference type="RefSeq" id="WP_211099221.1">
    <property type="nucleotide sequence ID" value="NZ_BJYZ01000007.1"/>
</dbReference>
<dbReference type="SUPFAM" id="SSF52317">
    <property type="entry name" value="Class I glutamine amidotransferase-like"/>
    <property type="match status" value="1"/>
</dbReference>